<dbReference type="Pfam" id="PF00582">
    <property type="entry name" value="Usp"/>
    <property type="match status" value="2"/>
</dbReference>
<dbReference type="SUPFAM" id="SSF52402">
    <property type="entry name" value="Adenine nucleotide alpha hydrolases-like"/>
    <property type="match status" value="2"/>
</dbReference>
<dbReference type="Proteomes" id="UP001212498">
    <property type="component" value="Unassembled WGS sequence"/>
</dbReference>
<dbReference type="PRINTS" id="PR01438">
    <property type="entry name" value="UNVRSLSTRESS"/>
</dbReference>
<accession>A0ABT4TDD2</accession>
<feature type="domain" description="UspA" evidence="2">
    <location>
        <begin position="13"/>
        <end position="54"/>
    </location>
</feature>
<gene>
    <name evidence="3" type="ORF">OUY24_42735</name>
</gene>
<protein>
    <submittedName>
        <fullName evidence="3">Universal stress protein</fullName>
    </submittedName>
</protein>
<dbReference type="InterPro" id="IPR006016">
    <property type="entry name" value="UspA"/>
</dbReference>
<comment type="caution">
    <text evidence="3">The sequence shown here is derived from an EMBL/GenBank/DDBJ whole genome shotgun (WGS) entry which is preliminary data.</text>
</comment>
<evidence type="ECO:0000256" key="1">
    <source>
        <dbReference type="ARBA" id="ARBA00008791"/>
    </source>
</evidence>
<dbReference type="EMBL" id="JAPNUD010000288">
    <property type="protein sequence ID" value="MDA0647385.1"/>
    <property type="molecule type" value="Genomic_DNA"/>
</dbReference>
<dbReference type="PANTHER" id="PTHR46268">
    <property type="entry name" value="STRESS RESPONSE PROTEIN NHAX"/>
    <property type="match status" value="1"/>
</dbReference>
<proteinExistence type="inferred from homology"/>
<name>A0ABT4TDD2_9ACTN</name>
<evidence type="ECO:0000313" key="3">
    <source>
        <dbReference type="EMBL" id="MDA0647385.1"/>
    </source>
</evidence>
<feature type="non-terminal residue" evidence="3">
    <location>
        <position position="1"/>
    </location>
</feature>
<dbReference type="PANTHER" id="PTHR46268:SF6">
    <property type="entry name" value="UNIVERSAL STRESS PROTEIN UP12"/>
    <property type="match status" value="1"/>
</dbReference>
<evidence type="ECO:0000259" key="2">
    <source>
        <dbReference type="Pfam" id="PF00582"/>
    </source>
</evidence>
<dbReference type="InterPro" id="IPR006015">
    <property type="entry name" value="Universal_stress_UspA"/>
</dbReference>
<dbReference type="InterPro" id="IPR014729">
    <property type="entry name" value="Rossmann-like_a/b/a_fold"/>
</dbReference>
<reference evidence="3 4" key="1">
    <citation type="submission" date="2022-11" db="EMBL/GenBank/DDBJ databases">
        <title>Nonomuraea corallina sp. nov., a new species of the genus Nonomuraea isolated from sea side sediment in Thai sea.</title>
        <authorList>
            <person name="Ngamcharungchit C."/>
            <person name="Matsumoto A."/>
            <person name="Suriyachadkun C."/>
            <person name="Panbangred W."/>
            <person name="Inahashi Y."/>
            <person name="Intra B."/>
        </authorList>
    </citation>
    <scope>NUCLEOTIDE SEQUENCE [LARGE SCALE GENOMIC DNA]</scope>
    <source>
        <strain evidence="3 4">DSM 43553</strain>
    </source>
</reference>
<comment type="similarity">
    <text evidence="1">Belongs to the universal stress protein A family.</text>
</comment>
<dbReference type="RefSeq" id="WP_271280363.1">
    <property type="nucleotide sequence ID" value="NZ_JAPNUD010000288.1"/>
</dbReference>
<dbReference type="Gene3D" id="3.40.50.620">
    <property type="entry name" value="HUPs"/>
    <property type="match status" value="2"/>
</dbReference>
<evidence type="ECO:0000313" key="4">
    <source>
        <dbReference type="Proteomes" id="UP001212498"/>
    </source>
</evidence>
<organism evidence="3 4">
    <name type="scientific">Nonomuraea ferruginea</name>
    <dbReference type="NCBI Taxonomy" id="46174"/>
    <lineage>
        <taxon>Bacteria</taxon>
        <taxon>Bacillati</taxon>
        <taxon>Actinomycetota</taxon>
        <taxon>Actinomycetes</taxon>
        <taxon>Streptosporangiales</taxon>
        <taxon>Streptosporangiaceae</taxon>
        <taxon>Nonomuraea</taxon>
    </lineage>
</organism>
<feature type="domain" description="UspA" evidence="2">
    <location>
        <begin position="63"/>
        <end position="195"/>
    </location>
</feature>
<sequence length="201" mass="21265">MVTGAVVERLRTETETADTVVIGSRGLGGFAGLVLGSTGLGLANQAHGPVVVVRGHYRVSHDEVVVGYDGSVDAECAVEYAMEQAQARGARLRVLHAKHQPVSYPHPAGFGPVPPPGIEDEIPQRLRPWLDKYPRVRSVQTVVSKHPVPALAAASRTADLVVVGTRGMSGFTSTMLGSVSHGVLHHAHCPVAVVRPREARS</sequence>
<keyword evidence="4" id="KW-1185">Reference proteome</keyword>